<protein>
    <submittedName>
        <fullName evidence="1">Uncharacterized protein</fullName>
    </submittedName>
</protein>
<dbReference type="EMBL" id="KV460214">
    <property type="protein sequence ID" value="OBT98883.1"/>
    <property type="molecule type" value="Genomic_DNA"/>
</dbReference>
<dbReference type="GeneID" id="28835869"/>
<proteinExistence type="predicted"/>
<reference evidence="2" key="2">
    <citation type="journal article" date="2018" name="Nat. Commun.">
        <title>Extreme sensitivity to ultraviolet light in the fungal pathogen causing white-nose syndrome of bats.</title>
        <authorList>
            <person name="Palmer J.M."/>
            <person name="Drees K.P."/>
            <person name="Foster J.T."/>
            <person name="Lindner D.L."/>
        </authorList>
    </citation>
    <scope>NUCLEOTIDE SEQUENCE [LARGE SCALE GENOMIC DNA]</scope>
    <source>
        <strain evidence="2">UAMH 10579</strain>
    </source>
</reference>
<reference evidence="1 2" key="1">
    <citation type="submission" date="2016-03" db="EMBL/GenBank/DDBJ databases">
        <title>Comparative genomics of Pseudogymnoascus destructans, the fungus causing white-nose syndrome of bats.</title>
        <authorList>
            <person name="Palmer J.M."/>
            <person name="Drees K.P."/>
            <person name="Foster J.T."/>
            <person name="Lindner D.L."/>
        </authorList>
    </citation>
    <scope>NUCLEOTIDE SEQUENCE [LARGE SCALE GENOMIC DNA]</scope>
    <source>
        <strain evidence="1 2">UAMH 10579</strain>
    </source>
</reference>
<dbReference type="OrthoDB" id="423498at2759"/>
<organism evidence="1 2">
    <name type="scientific">Pseudogymnoascus verrucosus</name>
    <dbReference type="NCBI Taxonomy" id="342668"/>
    <lineage>
        <taxon>Eukaryota</taxon>
        <taxon>Fungi</taxon>
        <taxon>Dikarya</taxon>
        <taxon>Ascomycota</taxon>
        <taxon>Pezizomycotina</taxon>
        <taxon>Leotiomycetes</taxon>
        <taxon>Thelebolales</taxon>
        <taxon>Thelebolaceae</taxon>
        <taxon>Pseudogymnoascus</taxon>
    </lineage>
</organism>
<dbReference type="RefSeq" id="XP_018132616.1">
    <property type="nucleotide sequence ID" value="XM_018271992.2"/>
</dbReference>
<evidence type="ECO:0000313" key="1">
    <source>
        <dbReference type="EMBL" id="OBT98883.1"/>
    </source>
</evidence>
<accession>A0A1B8GSR6</accession>
<name>A0A1B8GSR6_9PEZI</name>
<gene>
    <name evidence="1" type="ORF">VE01_02483</name>
</gene>
<dbReference type="Proteomes" id="UP000091956">
    <property type="component" value="Unassembled WGS sequence"/>
</dbReference>
<sequence length="524" mass="58591">MSDLYNATTFTNRAVTPTGLGGFAYPDRPTVFIFLPGGWSGDMWHCAAATALCQSEDKDVIRAYAITIIGMKEKVSLARDGTVEVSPDYSIIYGNRTYNYFHSIQIPALLARLNKLESRFQPLFSGNITKGSGEYLNKIIALYRANYGNPNAVCSFMWPLTPETEEVANARPFQLPPNVAKPVSLAEDVLFPNDDDIPELATSDINPPYLFDGNEDAVTGPGHMLHLWTSTTITMQYLYDPNKRAGRIQYLQEQLGNISKTNSTWFQQARALADKLVMLATQEGVDRSNAKRVVLFNYRKGDVNKQHDGNIGLLSSVSQFGATKGFVVIALIVNVPQEEVDYLRINNHVVLNLYAKGQYYDKRYTATFWSIVANELQGTIVQGLIGGRSGSMDIASFMGVNTCSFDEPVFGKGYKFDDEYILAQGGQLLRLMSQYPVMSIVYVSVDSWYDNRQIYNSYDELDERGLGEWLNRAPSDPHICPAISVVEVRFTQAGSKSLDTALFRMENDDMRIRATSLRELLGLQ</sequence>
<keyword evidence="2" id="KW-1185">Reference proteome</keyword>
<dbReference type="AlphaFoldDB" id="A0A1B8GSR6"/>
<evidence type="ECO:0000313" key="2">
    <source>
        <dbReference type="Proteomes" id="UP000091956"/>
    </source>
</evidence>